<dbReference type="CDD" id="cd03285">
    <property type="entry name" value="ABC_MSH2_euk"/>
    <property type="match status" value="1"/>
</dbReference>
<evidence type="ECO:0000256" key="1">
    <source>
        <dbReference type="ARBA" id="ARBA00004123"/>
    </source>
</evidence>
<evidence type="ECO:0000259" key="12">
    <source>
        <dbReference type="PROSITE" id="PS00486"/>
    </source>
</evidence>
<evidence type="ECO:0000256" key="9">
    <source>
        <dbReference type="ARBA" id="ARBA00023242"/>
    </source>
</evidence>
<dbReference type="GO" id="GO:0005524">
    <property type="term" value="F:ATP binding"/>
    <property type="evidence" value="ECO:0007669"/>
    <property type="project" value="UniProtKB-KW"/>
</dbReference>
<dbReference type="STRING" id="45351.A7SD83"/>
<dbReference type="InterPro" id="IPR036678">
    <property type="entry name" value="MutS_con_dom_sf"/>
</dbReference>
<dbReference type="Proteomes" id="UP000001593">
    <property type="component" value="Unassembled WGS sequence"/>
</dbReference>
<keyword evidence="7" id="KW-0238">DNA-binding</keyword>
<dbReference type="OMA" id="LVRFPQK"/>
<dbReference type="PANTHER" id="PTHR11361">
    <property type="entry name" value="DNA MISMATCH REPAIR PROTEIN MUTS FAMILY MEMBER"/>
    <property type="match status" value="1"/>
</dbReference>
<dbReference type="FunFam" id="3.30.420.110:FF:000002">
    <property type="entry name" value="DNA mismatch repair protein"/>
    <property type="match status" value="1"/>
</dbReference>
<dbReference type="SUPFAM" id="SSF52540">
    <property type="entry name" value="P-loop containing nucleoside triphosphate hydrolases"/>
    <property type="match status" value="1"/>
</dbReference>
<evidence type="ECO:0000256" key="4">
    <source>
        <dbReference type="ARBA" id="ARBA00022741"/>
    </source>
</evidence>
<keyword evidence="6" id="KW-0067">ATP-binding</keyword>
<evidence type="ECO:0000256" key="10">
    <source>
        <dbReference type="ARBA" id="ARBA00029795"/>
    </source>
</evidence>
<dbReference type="InterPro" id="IPR045076">
    <property type="entry name" value="MutS"/>
</dbReference>
<dbReference type="InterPro" id="IPR007696">
    <property type="entry name" value="DNA_mismatch_repair_MutS_core"/>
</dbReference>
<comment type="subcellular location">
    <subcellularLocation>
        <location evidence="1">Nucleus</location>
    </subcellularLocation>
</comment>
<dbReference type="eggNOG" id="KOG0219">
    <property type="taxonomic scope" value="Eukaryota"/>
</dbReference>
<keyword evidence="8" id="KW-0234">DNA repair</keyword>
<keyword evidence="9" id="KW-0539">Nucleus</keyword>
<keyword evidence="4" id="KW-0547">Nucleotide-binding</keyword>
<name>A7SD83_NEMVE</name>
<evidence type="ECO:0000256" key="6">
    <source>
        <dbReference type="ARBA" id="ARBA00022840"/>
    </source>
</evidence>
<evidence type="ECO:0000256" key="8">
    <source>
        <dbReference type="ARBA" id="ARBA00023204"/>
    </source>
</evidence>
<comment type="similarity">
    <text evidence="2">Belongs to the DNA mismatch repair MutS family.</text>
</comment>
<evidence type="ECO:0000256" key="2">
    <source>
        <dbReference type="ARBA" id="ARBA00006271"/>
    </source>
</evidence>
<evidence type="ECO:0000256" key="3">
    <source>
        <dbReference type="ARBA" id="ARBA00019549"/>
    </source>
</evidence>
<dbReference type="SMART" id="SM00533">
    <property type="entry name" value="MUTSd"/>
    <property type="match status" value="1"/>
</dbReference>
<dbReference type="AlphaFoldDB" id="A7SD83"/>
<dbReference type="Pfam" id="PF00488">
    <property type="entry name" value="MutS_V"/>
    <property type="match status" value="1"/>
</dbReference>
<dbReference type="PhylomeDB" id="A7SD83"/>
<protein>
    <recommendedName>
        <fullName evidence="11">DNA mismatch repair protein MSH2</fullName>
    </recommendedName>
    <alternativeName>
        <fullName evidence="3">DNA mismatch repair protein Msh2</fullName>
    </alternativeName>
    <alternativeName>
        <fullName evidence="10">MutS protein homolog 2</fullName>
    </alternativeName>
</protein>
<dbReference type="SUPFAM" id="SSF53150">
    <property type="entry name" value="DNA repair protein MutS, domain II"/>
    <property type="match status" value="1"/>
</dbReference>
<dbReference type="InterPro" id="IPR007861">
    <property type="entry name" value="DNA_mismatch_repair_MutS_clamp"/>
</dbReference>
<dbReference type="InterPro" id="IPR036187">
    <property type="entry name" value="DNA_mismatch_repair_MutS_sf"/>
</dbReference>
<evidence type="ECO:0000313" key="13">
    <source>
        <dbReference type="EMBL" id="EDO38319.1"/>
    </source>
</evidence>
<evidence type="ECO:0000256" key="11">
    <source>
        <dbReference type="ARBA" id="ARBA00073545"/>
    </source>
</evidence>
<dbReference type="FunFam" id="1.10.1420.10:FF:000003">
    <property type="entry name" value="DNA mismatch repair protein"/>
    <property type="match status" value="1"/>
</dbReference>
<gene>
    <name evidence="13" type="ORF">NEMVEDRAFT_v1g188431</name>
</gene>
<dbReference type="FunFam" id="3.40.50.300:FF:000523">
    <property type="entry name" value="DNA mismatch repair protein"/>
    <property type="match status" value="1"/>
</dbReference>
<dbReference type="NCBIfam" id="NF003810">
    <property type="entry name" value="PRK05399.1"/>
    <property type="match status" value="1"/>
</dbReference>
<dbReference type="HOGENOM" id="CLU_002472_10_0_1"/>
<dbReference type="SMART" id="SM00534">
    <property type="entry name" value="MUTSac"/>
    <property type="match status" value="1"/>
</dbReference>
<dbReference type="Gene3D" id="3.30.420.110">
    <property type="entry name" value="MutS, connector domain"/>
    <property type="match status" value="1"/>
</dbReference>
<organism evidence="13 14">
    <name type="scientific">Nematostella vectensis</name>
    <name type="common">Starlet sea anemone</name>
    <dbReference type="NCBI Taxonomy" id="45351"/>
    <lineage>
        <taxon>Eukaryota</taxon>
        <taxon>Metazoa</taxon>
        <taxon>Cnidaria</taxon>
        <taxon>Anthozoa</taxon>
        <taxon>Hexacorallia</taxon>
        <taxon>Actiniaria</taxon>
        <taxon>Edwardsiidae</taxon>
        <taxon>Nematostella</taxon>
    </lineage>
</organism>
<dbReference type="SUPFAM" id="SSF48334">
    <property type="entry name" value="DNA repair protein MutS, domain III"/>
    <property type="match status" value="1"/>
</dbReference>
<keyword evidence="5" id="KW-0227">DNA damage</keyword>
<dbReference type="Pfam" id="PF05190">
    <property type="entry name" value="MutS_IV"/>
    <property type="match status" value="1"/>
</dbReference>
<proteinExistence type="inferred from homology"/>
<sequence length="792" mass="87955">MSASAVVMAIKLGTVTGQRVVGVAYADVASRKLGVCEFADNDQFSNLEALIVQLGPKECLMASTDSSGDAAKTHEVVKRSNILVTERKKVEFSNKDIVQDLNRLLKLTAGGNSATLPEMDMIHATAALAAVIKYLELLSDESNFSQFKLSSFDLSQYMKLDAAAVRALNLLPNPMDGGNKSMCLTGLLNKCKTPQGQRLVAQWIKQPLMDKNKIEERLNIVEAFVEDTELRQTLQDEMKKFPDFSRLAKKFQRQKATLQDCVRVYQSVQRLEPFADVLERYHGDHRKLLVECFRDPLMELVADFAKFCDLVETTIDLEQVENHEYLIKATFDEGLQECREHMDEILEKFPVELNKAGRDLSLEPSKTIKLESNNQLGYFFRITRKEEKVLRNNKRYSTIETRKDGVRFTNSALSQLNDEFRGYKDTYNDVQGKLAAEVLKIAGGYSEPMQGLSDVIAQIDALVSFAHVSANAPIPYVRPTITPKGSEGDIILTGSRHPCLEIQDNVAFIANDVTLSRDKQMFLIITGPNMGGKSTYIRQIGVIVLMAQLGCFVPCSTAQISITDCILARVGSGDSQLKGVSTFMSEMLETASILRTATKDSLIIIDELGRGTSTYDGFGLAWAISEYIATQIKSFCLFATHFHELTSLADEVSTVTNLHVTALTTGGTLTLLYKVKPGVCDQSFGIHVAELAHFPSDVIEFAKQKAAELEDFQGSSAELGQGVTDSTGESQAKRRRLAKQEGEVIIKDFLQKVNQLQLETMTDEQIYEEVQKLKQGVQEKGNPYINGLVLKS</sequence>
<accession>A7SD83</accession>
<dbReference type="PROSITE" id="PS00486">
    <property type="entry name" value="DNA_MISMATCH_REPAIR_2"/>
    <property type="match status" value="1"/>
</dbReference>
<dbReference type="InterPro" id="IPR032642">
    <property type="entry name" value="Msh2_ATP-bd"/>
</dbReference>
<dbReference type="GO" id="GO:0032301">
    <property type="term" value="C:MutSalpha complex"/>
    <property type="evidence" value="ECO:0000318"/>
    <property type="project" value="GO_Central"/>
</dbReference>
<feature type="domain" description="DNA mismatch repair proteins mutS family" evidence="12">
    <location>
        <begin position="601"/>
        <end position="617"/>
    </location>
</feature>
<dbReference type="Pfam" id="PF05188">
    <property type="entry name" value="MutS_II"/>
    <property type="match status" value="1"/>
</dbReference>
<dbReference type="EMBL" id="DS469628">
    <property type="protein sequence ID" value="EDO38319.1"/>
    <property type="molecule type" value="Genomic_DNA"/>
</dbReference>
<dbReference type="InterPro" id="IPR011184">
    <property type="entry name" value="DNA_mismatch_repair_Msh2"/>
</dbReference>
<reference evidence="13 14" key="1">
    <citation type="journal article" date="2007" name="Science">
        <title>Sea anemone genome reveals ancestral eumetazoan gene repertoire and genomic organization.</title>
        <authorList>
            <person name="Putnam N.H."/>
            <person name="Srivastava M."/>
            <person name="Hellsten U."/>
            <person name="Dirks B."/>
            <person name="Chapman J."/>
            <person name="Salamov A."/>
            <person name="Terry A."/>
            <person name="Shapiro H."/>
            <person name="Lindquist E."/>
            <person name="Kapitonov V.V."/>
            <person name="Jurka J."/>
            <person name="Genikhovich G."/>
            <person name="Grigoriev I.V."/>
            <person name="Lucas S.M."/>
            <person name="Steele R.E."/>
            <person name="Finnerty J.R."/>
            <person name="Technau U."/>
            <person name="Martindale M.Q."/>
            <person name="Rokhsar D.S."/>
        </authorList>
    </citation>
    <scope>NUCLEOTIDE SEQUENCE [LARGE SCALE GENOMIC DNA]</scope>
    <source>
        <strain evidence="14">CH2 X CH6</strain>
    </source>
</reference>
<dbReference type="Pfam" id="PF05192">
    <property type="entry name" value="MutS_III"/>
    <property type="match status" value="1"/>
</dbReference>
<dbReference type="PIRSF" id="PIRSF005813">
    <property type="entry name" value="MSH2"/>
    <property type="match status" value="1"/>
</dbReference>
<dbReference type="GO" id="GO:0140664">
    <property type="term" value="F:ATP-dependent DNA damage sensor activity"/>
    <property type="evidence" value="ECO:0007669"/>
    <property type="project" value="InterPro"/>
</dbReference>
<dbReference type="GO" id="GO:0006298">
    <property type="term" value="P:mismatch repair"/>
    <property type="evidence" value="ECO:0000318"/>
    <property type="project" value="GO_Central"/>
</dbReference>
<dbReference type="InterPro" id="IPR007860">
    <property type="entry name" value="DNA_mmatch_repair_MutS_con_dom"/>
</dbReference>
<dbReference type="PANTHER" id="PTHR11361:SF35">
    <property type="entry name" value="DNA MISMATCH REPAIR PROTEIN MSH2"/>
    <property type="match status" value="1"/>
</dbReference>
<dbReference type="Gene3D" id="3.40.50.300">
    <property type="entry name" value="P-loop containing nucleotide triphosphate hydrolases"/>
    <property type="match status" value="1"/>
</dbReference>
<dbReference type="GO" id="GO:0006312">
    <property type="term" value="P:mitotic recombination"/>
    <property type="evidence" value="ECO:0000318"/>
    <property type="project" value="GO_Central"/>
</dbReference>
<evidence type="ECO:0000256" key="7">
    <source>
        <dbReference type="ARBA" id="ARBA00023125"/>
    </source>
</evidence>
<dbReference type="Gene3D" id="1.10.1420.10">
    <property type="match status" value="2"/>
</dbReference>
<dbReference type="GO" id="GO:0030983">
    <property type="term" value="F:mismatched DNA binding"/>
    <property type="evidence" value="ECO:0000318"/>
    <property type="project" value="GO_Central"/>
</dbReference>
<evidence type="ECO:0000256" key="5">
    <source>
        <dbReference type="ARBA" id="ARBA00022763"/>
    </source>
</evidence>
<keyword evidence="14" id="KW-1185">Reference proteome</keyword>
<dbReference type="InterPro" id="IPR000432">
    <property type="entry name" value="DNA_mismatch_repair_MutS_C"/>
</dbReference>
<dbReference type="GO" id="GO:0005634">
    <property type="term" value="C:nucleus"/>
    <property type="evidence" value="ECO:0000318"/>
    <property type="project" value="GO_Central"/>
</dbReference>
<dbReference type="InParanoid" id="A7SD83"/>
<dbReference type="InterPro" id="IPR027417">
    <property type="entry name" value="P-loop_NTPase"/>
</dbReference>
<evidence type="ECO:0000313" key="14">
    <source>
        <dbReference type="Proteomes" id="UP000001593"/>
    </source>
</evidence>